<evidence type="ECO:0000256" key="4">
    <source>
        <dbReference type="ARBA" id="ARBA00022803"/>
    </source>
</evidence>
<dbReference type="PROSITE" id="PS50005">
    <property type="entry name" value="TPR"/>
    <property type="match status" value="1"/>
</dbReference>
<evidence type="ECO:0000313" key="6">
    <source>
        <dbReference type="EMBL" id="RRJ83386.1"/>
    </source>
</evidence>
<sequence>MNETRTGKPISCQTPEAALLYQQGVDRILGSESGAAELLDMALERDPQFALAAVARYLVAQDCGEADSQRFRDQAVQAAQGASAWEWEHTELLIGLIDHHGANRERALAYIETTPTDLLVISKLTGNLFFYDGPRKLETVLEVFESVAPALGDDWALLARLGFAASEAGQHQRGRELLERALELRPQSLFSVHALAHLLHDEGAPVESAALLNGWLSEYEEGAREGQMYGHVQWHLALSEWQVGQREVAWQRYLAYCAPATTTCGPVLTLADCGGFLLRDYLQSGEPRPLDAAVRAHIERVWGMLGHPFIALHVAGLMACAADREGLKRCEEAVAASGEGPNRERALALVSALRDFTEGEYEGAARTLATLGPGDRIGIGGSNVERILVELIESACQERANAAP</sequence>
<dbReference type="Proteomes" id="UP000280792">
    <property type="component" value="Unassembled WGS sequence"/>
</dbReference>
<evidence type="ECO:0000256" key="3">
    <source>
        <dbReference type="ARBA" id="ARBA00022737"/>
    </source>
</evidence>
<dbReference type="PANTHER" id="PTHR16263">
    <property type="entry name" value="TETRATRICOPEPTIDE REPEAT PROTEIN 38"/>
    <property type="match status" value="1"/>
</dbReference>
<dbReference type="SUPFAM" id="SSF48452">
    <property type="entry name" value="TPR-like"/>
    <property type="match status" value="1"/>
</dbReference>
<gene>
    <name evidence="6" type="ORF">D0544_16345</name>
</gene>
<comment type="caution">
    <text evidence="6">The sequence shown here is derived from an EMBL/GenBank/DDBJ whole genome shotgun (WGS) entry which is preliminary data.</text>
</comment>
<proteinExistence type="inferred from homology"/>
<reference evidence="6 7" key="1">
    <citation type="submission" date="2018-08" db="EMBL/GenBank/DDBJ databases">
        <authorList>
            <person name="Khan S.A."/>
        </authorList>
    </citation>
    <scope>NUCLEOTIDE SEQUENCE [LARGE SCALE GENOMIC DNA]</scope>
    <source>
        <strain evidence="6 7">GTF-13</strain>
    </source>
</reference>
<accession>A0A3P3VP09</accession>
<dbReference type="InterPro" id="IPR019734">
    <property type="entry name" value="TPR_rpt"/>
</dbReference>
<dbReference type="PANTHER" id="PTHR16263:SF4">
    <property type="entry name" value="TETRATRICOPEPTIDE REPEAT PROTEIN 38"/>
    <property type="match status" value="1"/>
</dbReference>
<dbReference type="EMBL" id="QWEZ01000002">
    <property type="protein sequence ID" value="RRJ83386.1"/>
    <property type="molecule type" value="Genomic_DNA"/>
</dbReference>
<dbReference type="InterPro" id="IPR033891">
    <property type="entry name" value="TTC38"/>
</dbReference>
<evidence type="ECO:0000256" key="5">
    <source>
        <dbReference type="PROSITE-ProRule" id="PRU00339"/>
    </source>
</evidence>
<dbReference type="InterPro" id="IPR011990">
    <property type="entry name" value="TPR-like_helical_dom_sf"/>
</dbReference>
<dbReference type="RefSeq" id="WP_125018032.1">
    <property type="nucleotide sequence ID" value="NZ_QWEZ01000002.1"/>
</dbReference>
<evidence type="ECO:0000313" key="7">
    <source>
        <dbReference type="Proteomes" id="UP000280792"/>
    </source>
</evidence>
<keyword evidence="3" id="KW-0677">Repeat</keyword>
<evidence type="ECO:0000256" key="2">
    <source>
        <dbReference type="ARBA" id="ARBA00019992"/>
    </source>
</evidence>
<name>A0A3P3VP09_9GAMM</name>
<protein>
    <recommendedName>
        <fullName evidence="2">Tetratricopeptide repeat protein 38</fullName>
    </recommendedName>
</protein>
<comment type="similarity">
    <text evidence="1">Belongs to the TTC38 family.</text>
</comment>
<dbReference type="AlphaFoldDB" id="A0A3P3VP09"/>
<keyword evidence="4 5" id="KW-0802">TPR repeat</keyword>
<organism evidence="6 7">
    <name type="scientific">Aestuariirhabdus litorea</name>
    <dbReference type="NCBI Taxonomy" id="2528527"/>
    <lineage>
        <taxon>Bacteria</taxon>
        <taxon>Pseudomonadati</taxon>
        <taxon>Pseudomonadota</taxon>
        <taxon>Gammaproteobacteria</taxon>
        <taxon>Oceanospirillales</taxon>
        <taxon>Aestuariirhabdaceae</taxon>
        <taxon>Aestuariirhabdus</taxon>
    </lineage>
</organism>
<reference evidence="6 7" key="2">
    <citation type="submission" date="2018-12" db="EMBL/GenBank/DDBJ databases">
        <title>Simiduia agarivorans gen. nov., sp. nov., a marine, agarolytic bacterium isolated from shallow coastal water from Keelung, Taiwan.</title>
        <authorList>
            <person name="Shieh W.Y."/>
        </authorList>
    </citation>
    <scope>NUCLEOTIDE SEQUENCE [LARGE SCALE GENOMIC DNA]</scope>
    <source>
        <strain evidence="6 7">GTF-13</strain>
    </source>
</reference>
<keyword evidence="7" id="KW-1185">Reference proteome</keyword>
<evidence type="ECO:0000256" key="1">
    <source>
        <dbReference type="ARBA" id="ARBA00005857"/>
    </source>
</evidence>
<dbReference type="Gene3D" id="1.25.40.10">
    <property type="entry name" value="Tetratricopeptide repeat domain"/>
    <property type="match status" value="1"/>
</dbReference>
<feature type="repeat" description="TPR" evidence="5">
    <location>
        <begin position="155"/>
        <end position="188"/>
    </location>
</feature>